<proteinExistence type="predicted"/>
<protein>
    <submittedName>
        <fullName evidence="1">Uncharacterized protein</fullName>
    </submittedName>
</protein>
<sequence length="94" mass="10669">MKADAINLLTAYAARGQSVVDPRELLAELRRIGYPIRFNGLMQILQNEPIVKSIDGERLELALLNKDRFKTPADAEQEEKDIHRKALGQVKKDL</sequence>
<organism evidence="1">
    <name type="scientific">marine metagenome</name>
    <dbReference type="NCBI Taxonomy" id="408172"/>
    <lineage>
        <taxon>unclassified sequences</taxon>
        <taxon>metagenomes</taxon>
        <taxon>ecological metagenomes</taxon>
    </lineage>
</organism>
<gene>
    <name evidence="1" type="ORF">METZ01_LOCUS495543</name>
</gene>
<feature type="non-terminal residue" evidence="1">
    <location>
        <position position="94"/>
    </location>
</feature>
<accession>A0A383DEG5</accession>
<dbReference type="EMBL" id="UINC01216517">
    <property type="protein sequence ID" value="SVE42689.1"/>
    <property type="molecule type" value="Genomic_DNA"/>
</dbReference>
<reference evidence="1" key="1">
    <citation type="submission" date="2018-05" db="EMBL/GenBank/DDBJ databases">
        <authorList>
            <person name="Lanie J.A."/>
            <person name="Ng W.-L."/>
            <person name="Kazmierczak K.M."/>
            <person name="Andrzejewski T.M."/>
            <person name="Davidsen T.M."/>
            <person name="Wayne K.J."/>
            <person name="Tettelin H."/>
            <person name="Glass J.I."/>
            <person name="Rusch D."/>
            <person name="Podicherti R."/>
            <person name="Tsui H.-C.T."/>
            <person name="Winkler M.E."/>
        </authorList>
    </citation>
    <scope>NUCLEOTIDE SEQUENCE</scope>
</reference>
<evidence type="ECO:0000313" key="1">
    <source>
        <dbReference type="EMBL" id="SVE42689.1"/>
    </source>
</evidence>
<dbReference type="AlphaFoldDB" id="A0A383DEG5"/>
<name>A0A383DEG5_9ZZZZ</name>